<dbReference type="InterPro" id="IPR036388">
    <property type="entry name" value="WH-like_DNA-bd_sf"/>
</dbReference>
<dbReference type="STRING" id="317577.GCA_000419625_00073"/>
<evidence type="ECO:0000313" key="1">
    <source>
        <dbReference type="EMBL" id="ASN80509.1"/>
    </source>
</evidence>
<gene>
    <name evidence="1" type="ORF">DFI_05380</name>
</gene>
<dbReference type="Proteomes" id="UP000259030">
    <property type="component" value="Chromosome"/>
</dbReference>
<dbReference type="RefSeq" id="WP_027462422.1">
    <property type="nucleotide sequence ID" value="NZ_CP021081.1"/>
</dbReference>
<keyword evidence="2" id="KW-1185">Reference proteome</keyword>
<dbReference type="AlphaFoldDB" id="A0A221SV33"/>
<name>A0A221SV33_9DEIO</name>
<dbReference type="GO" id="GO:0005829">
    <property type="term" value="C:cytosol"/>
    <property type="evidence" value="ECO:0007669"/>
    <property type="project" value="TreeGrafter"/>
</dbReference>
<dbReference type="Pfam" id="PF02082">
    <property type="entry name" value="Rrf2"/>
    <property type="match status" value="1"/>
</dbReference>
<dbReference type="Gene3D" id="1.10.10.10">
    <property type="entry name" value="Winged helix-like DNA-binding domain superfamily/Winged helix DNA-binding domain"/>
    <property type="match status" value="1"/>
</dbReference>
<protein>
    <submittedName>
        <fullName evidence="1">Transcriptional regulator</fullName>
    </submittedName>
</protein>
<dbReference type="InterPro" id="IPR000944">
    <property type="entry name" value="Tscrpt_reg_Rrf2"/>
</dbReference>
<evidence type="ECO:0000313" key="2">
    <source>
        <dbReference type="Proteomes" id="UP000259030"/>
    </source>
</evidence>
<dbReference type="SUPFAM" id="SSF46785">
    <property type="entry name" value="Winged helix' DNA-binding domain"/>
    <property type="match status" value="1"/>
</dbReference>
<sequence length="139" mass="14326">MNSQYAIAVHILALVGTSEEPMSSEEMAGSVGVNPVVIRHVTGLLRRGGLLVTQRGVPGAHLARPADQISLLDVYRAVGAPDTVLKRHARPNPACPVGAGIQGVLDEVFGEAQAALEARLAQVRLADVHAALATAGALA</sequence>
<dbReference type="InterPro" id="IPR036390">
    <property type="entry name" value="WH_DNA-bd_sf"/>
</dbReference>
<dbReference type="EMBL" id="CP021081">
    <property type="protein sequence ID" value="ASN80509.1"/>
    <property type="molecule type" value="Genomic_DNA"/>
</dbReference>
<dbReference type="KEGG" id="dfc:DFI_05380"/>
<dbReference type="PANTHER" id="PTHR33221:SF15">
    <property type="entry name" value="HTH-TYPE TRANSCRIPTIONAL REGULATOR YWGB-RELATED"/>
    <property type="match status" value="1"/>
</dbReference>
<accession>A0A221SV33</accession>
<dbReference type="PROSITE" id="PS51197">
    <property type="entry name" value="HTH_RRF2_2"/>
    <property type="match status" value="1"/>
</dbReference>
<organism evidence="1 2">
    <name type="scientific">Deinococcus ficus</name>
    <dbReference type="NCBI Taxonomy" id="317577"/>
    <lineage>
        <taxon>Bacteria</taxon>
        <taxon>Thermotogati</taxon>
        <taxon>Deinococcota</taxon>
        <taxon>Deinococci</taxon>
        <taxon>Deinococcales</taxon>
        <taxon>Deinococcaceae</taxon>
        <taxon>Deinococcus</taxon>
    </lineage>
</organism>
<proteinExistence type="predicted"/>
<dbReference type="PANTHER" id="PTHR33221">
    <property type="entry name" value="WINGED HELIX-TURN-HELIX TRANSCRIPTIONAL REGULATOR, RRF2 FAMILY"/>
    <property type="match status" value="1"/>
</dbReference>
<reference evidence="1 2" key="1">
    <citation type="submission" date="2017-05" db="EMBL/GenBank/DDBJ databases">
        <title>The complete genome sequence of Deinococcus ficus isolated from the rhizosphere of the Ficus religiosa L. in Taiwan.</title>
        <authorList>
            <person name="Wu K.-M."/>
            <person name="Liao T.-L."/>
            <person name="Liu Y.-M."/>
            <person name="Young C.-C."/>
            <person name="Tsai S.-F."/>
        </authorList>
    </citation>
    <scope>NUCLEOTIDE SEQUENCE [LARGE SCALE GENOMIC DNA]</scope>
    <source>
        <strain evidence="1 2">CC-FR2-10</strain>
    </source>
</reference>
<dbReference type="GO" id="GO:0003700">
    <property type="term" value="F:DNA-binding transcription factor activity"/>
    <property type="evidence" value="ECO:0007669"/>
    <property type="project" value="TreeGrafter"/>
</dbReference>